<accession>A0ABT7SV25</accession>
<evidence type="ECO:0000313" key="4">
    <source>
        <dbReference type="Proteomes" id="UP001234343"/>
    </source>
</evidence>
<name>A0ABT7SV25_9ALTE</name>
<organism evidence="3 4">
    <name type="scientific">Alteromonas arenosi</name>
    <dbReference type="NCBI Taxonomy" id="3055817"/>
    <lineage>
        <taxon>Bacteria</taxon>
        <taxon>Pseudomonadati</taxon>
        <taxon>Pseudomonadota</taxon>
        <taxon>Gammaproteobacteria</taxon>
        <taxon>Alteromonadales</taxon>
        <taxon>Alteromonadaceae</taxon>
        <taxon>Alteromonas/Salinimonas group</taxon>
        <taxon>Alteromonas</taxon>
    </lineage>
</organism>
<dbReference type="InterPro" id="IPR019734">
    <property type="entry name" value="TPR_rpt"/>
</dbReference>
<gene>
    <name evidence="3" type="ORF">QTP81_05450</name>
</gene>
<dbReference type="EMBL" id="JAUCBP010000006">
    <property type="protein sequence ID" value="MDM7860038.1"/>
    <property type="molecule type" value="Genomic_DNA"/>
</dbReference>
<dbReference type="PANTHER" id="PTHR12788:SF10">
    <property type="entry name" value="PROTEIN-TYROSINE SULFOTRANSFERASE"/>
    <property type="match status" value="1"/>
</dbReference>
<dbReference type="InterPro" id="IPR026634">
    <property type="entry name" value="TPST-like"/>
</dbReference>
<dbReference type="SMART" id="SM00028">
    <property type="entry name" value="TPR"/>
    <property type="match status" value="2"/>
</dbReference>
<dbReference type="Gene3D" id="1.25.40.10">
    <property type="entry name" value="Tetratricopeptide repeat domain"/>
    <property type="match status" value="1"/>
</dbReference>
<dbReference type="Pfam" id="PF13469">
    <property type="entry name" value="Sulfotransfer_3"/>
    <property type="match status" value="1"/>
</dbReference>
<dbReference type="RefSeq" id="WP_289364253.1">
    <property type="nucleotide sequence ID" value="NZ_JAUCBP010000006.1"/>
</dbReference>
<dbReference type="Gene3D" id="3.40.50.300">
    <property type="entry name" value="P-loop containing nucleotide triphosphate hydrolases"/>
    <property type="match status" value="1"/>
</dbReference>
<dbReference type="PANTHER" id="PTHR12788">
    <property type="entry name" value="PROTEIN-TYROSINE SULFOTRANSFERASE 2"/>
    <property type="match status" value="1"/>
</dbReference>
<evidence type="ECO:0000313" key="3">
    <source>
        <dbReference type="EMBL" id="MDM7860038.1"/>
    </source>
</evidence>
<keyword evidence="2" id="KW-0802">TPR repeat</keyword>
<comment type="caution">
    <text evidence="3">The sequence shown here is derived from an EMBL/GenBank/DDBJ whole genome shotgun (WGS) entry which is preliminary data.</text>
</comment>
<dbReference type="SUPFAM" id="SSF48452">
    <property type="entry name" value="TPR-like"/>
    <property type="match status" value="1"/>
</dbReference>
<feature type="repeat" description="TPR" evidence="2">
    <location>
        <begin position="142"/>
        <end position="175"/>
    </location>
</feature>
<keyword evidence="1" id="KW-0808">Transferase</keyword>
<dbReference type="InterPro" id="IPR027417">
    <property type="entry name" value="P-loop_NTPase"/>
</dbReference>
<reference evidence="3 4" key="1">
    <citation type="submission" date="2023-06" db="EMBL/GenBank/DDBJ databases">
        <title>Alteromonas sp. ASW11-36 isolated from intertidal sand.</title>
        <authorList>
            <person name="Li Y."/>
        </authorList>
    </citation>
    <scope>NUCLEOTIDE SEQUENCE [LARGE SCALE GENOMIC DNA]</scope>
    <source>
        <strain evidence="3 4">ASW11-36</strain>
    </source>
</reference>
<dbReference type="InterPro" id="IPR011990">
    <property type="entry name" value="TPR-like_helical_dom_sf"/>
</dbReference>
<keyword evidence="4" id="KW-1185">Reference proteome</keyword>
<evidence type="ECO:0000256" key="2">
    <source>
        <dbReference type="PROSITE-ProRule" id="PRU00339"/>
    </source>
</evidence>
<protein>
    <submittedName>
        <fullName evidence="3">Sulfotransferase</fullName>
    </submittedName>
</protein>
<dbReference type="PROSITE" id="PS50005">
    <property type="entry name" value="TPR"/>
    <property type="match status" value="1"/>
</dbReference>
<proteinExistence type="predicted"/>
<dbReference type="SUPFAM" id="SSF52540">
    <property type="entry name" value="P-loop containing nucleoside triphosphate hydrolases"/>
    <property type="match status" value="1"/>
</dbReference>
<dbReference type="Proteomes" id="UP001234343">
    <property type="component" value="Unassembled WGS sequence"/>
</dbReference>
<sequence length="512" mass="57809">MDEVDKHLPQVTRCLQQGRVNEALQQLMLLHQAAPFHPVVLTHLTGIALARNERVRAESLIAKLLDVKCELTDKHLVVHLVDLLLNDNRFNSALQVLNKGFKTLAIDESLLLLMVRVSLEARAIEDGIKCLELHSNIVKQSPTLLQHHANMLGMRGQFDRALNLLEQCLTLQPNNSFALAATAKFHKFRCIDCKQVEHFKAAVSAVQQPAEKARILFGLAKIYNDCGDYTLAWQYATQANQQKQRDASFSLPELTNQVKTVLTTLSREAIANIASSDQTEHIFVVGMPRSGTTLVEQILSKLPGFYAGGETPALEYAMNFSGVGANIIDAIKRRLPLRIEHMAQAYNQYFTEFANFSGTKIINKVPTNFFHVGVIKAMFPNAKIINLQRNPLDVAVSIYFENFSPYFAYTNSLDDIFGVYNLYTEMMAHWSACFGDDVLNLDYQTLVSDYALTVNRLGEFLGTEMPDVVSIRTAENHVETPSIWQVRQPINQNAVGRWRHYEAFLTDYAERF</sequence>
<evidence type="ECO:0000256" key="1">
    <source>
        <dbReference type="ARBA" id="ARBA00022679"/>
    </source>
</evidence>